<dbReference type="OrthoDB" id="9992118at2759"/>
<dbReference type="InterPro" id="IPR002042">
    <property type="entry name" value="Uricase"/>
</dbReference>
<accession>A0A1Y1VTA4</accession>
<evidence type="ECO:0000256" key="2">
    <source>
        <dbReference type="ARBA" id="ARBA00012598"/>
    </source>
</evidence>
<evidence type="ECO:0000256" key="4">
    <source>
        <dbReference type="ARBA" id="ARBA00023002"/>
    </source>
</evidence>
<evidence type="ECO:0000256" key="3">
    <source>
        <dbReference type="ARBA" id="ARBA00022631"/>
    </source>
</evidence>
<dbReference type="EMBL" id="MCFE01001198">
    <property type="protein sequence ID" value="ORX64532.1"/>
    <property type="molecule type" value="Genomic_DNA"/>
</dbReference>
<sequence length="77" mass="8421">MANSTLTPSSVMAMRPDVSKLLSLVVARMYIFSTSADAKWTYSPEKSKIQEIPFDDVANSVREITLSTFATDNSASV</sequence>
<evidence type="ECO:0000313" key="5">
    <source>
        <dbReference type="EMBL" id="ORX64532.1"/>
    </source>
</evidence>
<dbReference type="EC" id="1.7.3.3" evidence="2"/>
<evidence type="ECO:0000313" key="6">
    <source>
        <dbReference type="Proteomes" id="UP000193498"/>
    </source>
</evidence>
<comment type="pathway">
    <text evidence="1">Purine metabolism; urate degradation; (S)-allantoin from urate: step 1/3.</text>
</comment>
<dbReference type="InParanoid" id="A0A1Y1VTA4"/>
<dbReference type="GO" id="GO:0006144">
    <property type="term" value="P:purine nucleobase metabolic process"/>
    <property type="evidence" value="ECO:0007669"/>
    <property type="project" value="UniProtKB-KW"/>
</dbReference>
<keyword evidence="6" id="KW-1185">Reference proteome</keyword>
<name>A0A1Y1VTA4_9FUNG</name>
<organism evidence="5 6">
    <name type="scientific">Basidiobolus meristosporus CBS 931.73</name>
    <dbReference type="NCBI Taxonomy" id="1314790"/>
    <lineage>
        <taxon>Eukaryota</taxon>
        <taxon>Fungi</taxon>
        <taxon>Fungi incertae sedis</taxon>
        <taxon>Zoopagomycota</taxon>
        <taxon>Entomophthoromycotina</taxon>
        <taxon>Basidiobolomycetes</taxon>
        <taxon>Basidiobolales</taxon>
        <taxon>Basidiobolaceae</taxon>
        <taxon>Basidiobolus</taxon>
    </lineage>
</organism>
<gene>
    <name evidence="5" type="ORF">K493DRAFT_364890</name>
</gene>
<evidence type="ECO:0000256" key="1">
    <source>
        <dbReference type="ARBA" id="ARBA00004831"/>
    </source>
</evidence>
<comment type="caution">
    <text evidence="5">The sequence shown here is derived from an EMBL/GenBank/DDBJ whole genome shotgun (WGS) entry which is preliminary data.</text>
</comment>
<protein>
    <recommendedName>
        <fullName evidence="2">factor independent urate hydroxylase</fullName>
        <ecNumber evidence="2">1.7.3.3</ecNumber>
    </recommendedName>
</protein>
<dbReference type="Proteomes" id="UP000193498">
    <property type="component" value="Unassembled WGS sequence"/>
</dbReference>
<dbReference type="SUPFAM" id="SSF55620">
    <property type="entry name" value="Tetrahydrobiopterin biosynthesis enzymes-like"/>
    <property type="match status" value="1"/>
</dbReference>
<dbReference type="GO" id="GO:0004846">
    <property type="term" value="F:urate oxidase activity"/>
    <property type="evidence" value="ECO:0007669"/>
    <property type="project" value="UniProtKB-EC"/>
</dbReference>
<keyword evidence="4" id="KW-0560">Oxidoreductase</keyword>
<proteinExistence type="predicted"/>
<reference evidence="5 6" key="1">
    <citation type="submission" date="2016-07" db="EMBL/GenBank/DDBJ databases">
        <title>Pervasive Adenine N6-methylation of Active Genes in Fungi.</title>
        <authorList>
            <consortium name="DOE Joint Genome Institute"/>
            <person name="Mondo S.J."/>
            <person name="Dannebaum R.O."/>
            <person name="Kuo R.C."/>
            <person name="Labutti K."/>
            <person name="Haridas S."/>
            <person name="Kuo A."/>
            <person name="Salamov A."/>
            <person name="Ahrendt S.R."/>
            <person name="Lipzen A."/>
            <person name="Sullivan W."/>
            <person name="Andreopoulos W.B."/>
            <person name="Clum A."/>
            <person name="Lindquist E."/>
            <person name="Daum C."/>
            <person name="Ramamoorthy G.K."/>
            <person name="Gryganskyi A."/>
            <person name="Culley D."/>
            <person name="Magnuson J.K."/>
            <person name="James T.Y."/>
            <person name="O'Malley M.A."/>
            <person name="Stajich J.E."/>
            <person name="Spatafora J.W."/>
            <person name="Visel A."/>
            <person name="Grigoriev I.V."/>
        </authorList>
    </citation>
    <scope>NUCLEOTIDE SEQUENCE [LARGE SCALE GENOMIC DNA]</scope>
    <source>
        <strain evidence="5 6">CBS 931.73</strain>
    </source>
</reference>
<dbReference type="Pfam" id="PF01014">
    <property type="entry name" value="Uricase"/>
    <property type="match status" value="1"/>
</dbReference>
<dbReference type="AlphaFoldDB" id="A0A1Y1VTA4"/>
<dbReference type="Gene3D" id="3.10.270.10">
    <property type="entry name" value="Urate Oxidase"/>
    <property type="match status" value="1"/>
</dbReference>
<keyword evidence="3" id="KW-0659">Purine metabolism</keyword>